<reference evidence="2" key="1">
    <citation type="submission" date="2022-11" db="UniProtKB">
        <authorList>
            <consortium name="WormBaseParasite"/>
        </authorList>
    </citation>
    <scope>IDENTIFICATION</scope>
</reference>
<proteinExistence type="predicted"/>
<dbReference type="Proteomes" id="UP000887580">
    <property type="component" value="Unplaced"/>
</dbReference>
<organism evidence="1 2">
    <name type="scientific">Panagrolaimus sp. PS1159</name>
    <dbReference type="NCBI Taxonomy" id="55785"/>
    <lineage>
        <taxon>Eukaryota</taxon>
        <taxon>Metazoa</taxon>
        <taxon>Ecdysozoa</taxon>
        <taxon>Nematoda</taxon>
        <taxon>Chromadorea</taxon>
        <taxon>Rhabditida</taxon>
        <taxon>Tylenchina</taxon>
        <taxon>Panagrolaimomorpha</taxon>
        <taxon>Panagrolaimoidea</taxon>
        <taxon>Panagrolaimidae</taxon>
        <taxon>Panagrolaimus</taxon>
    </lineage>
</organism>
<dbReference type="WBParaSite" id="PS1159_v2.g14689.t1">
    <property type="protein sequence ID" value="PS1159_v2.g14689.t1"/>
    <property type="gene ID" value="PS1159_v2.g14689"/>
</dbReference>
<sequence length="221" mass="24513">MQNDWRLEKNLILSSLQNFYLQKMAHQQTSFHEQNNSKISQHGGNQKTEYLTSQTNESAFIQESDTSGLPAEELERRAKELREQAQAALKTNEIEFQQAQQAQNAARIAAEIANAKTEQALTNQERGQQLLAEAGAQMIEAGARLQREAAATQRQAPFNVHQQGEVRQTTVVSAAGQEMAAAAHDVQTFREVEHIPATTTTTLGQESKFTTSNSNAYGQNL</sequence>
<name>A0AC35FA67_9BILA</name>
<accession>A0AC35FA67</accession>
<protein>
    <submittedName>
        <fullName evidence="2">Uncharacterized protein</fullName>
    </submittedName>
</protein>
<evidence type="ECO:0000313" key="2">
    <source>
        <dbReference type="WBParaSite" id="PS1159_v2.g14689.t1"/>
    </source>
</evidence>
<evidence type="ECO:0000313" key="1">
    <source>
        <dbReference type="Proteomes" id="UP000887580"/>
    </source>
</evidence>